<sequence length="27" mass="3010">MNNNILTCKYGISSQYVPIMIVFGISC</sequence>
<evidence type="ECO:0000313" key="1">
    <source>
        <dbReference type="EMBL" id="DAD19135.1"/>
    </source>
</evidence>
<evidence type="ECO:0000313" key="2">
    <source>
        <dbReference type="Proteomes" id="UP000607653"/>
    </source>
</evidence>
<gene>
    <name evidence="1" type="ORF">HUJ06_020598</name>
</gene>
<name>A0A822XJY8_NELNU</name>
<accession>A0A822XJY8</accession>
<organism evidence="1 2">
    <name type="scientific">Nelumbo nucifera</name>
    <name type="common">Sacred lotus</name>
    <dbReference type="NCBI Taxonomy" id="4432"/>
    <lineage>
        <taxon>Eukaryota</taxon>
        <taxon>Viridiplantae</taxon>
        <taxon>Streptophyta</taxon>
        <taxon>Embryophyta</taxon>
        <taxon>Tracheophyta</taxon>
        <taxon>Spermatophyta</taxon>
        <taxon>Magnoliopsida</taxon>
        <taxon>Proteales</taxon>
        <taxon>Nelumbonaceae</taxon>
        <taxon>Nelumbo</taxon>
    </lineage>
</organism>
<keyword evidence="2" id="KW-1185">Reference proteome</keyword>
<reference evidence="1 2" key="1">
    <citation type="journal article" date="2020" name="Mol. Biol. Evol.">
        <title>Distinct Expression and Methylation Patterns for Genes with Different Fates following a Single Whole-Genome Duplication in Flowering Plants.</title>
        <authorList>
            <person name="Shi T."/>
            <person name="Rahmani R.S."/>
            <person name="Gugger P.F."/>
            <person name="Wang M."/>
            <person name="Li H."/>
            <person name="Zhang Y."/>
            <person name="Li Z."/>
            <person name="Wang Q."/>
            <person name="Van de Peer Y."/>
            <person name="Marchal K."/>
            <person name="Chen J."/>
        </authorList>
    </citation>
    <scope>NUCLEOTIDE SEQUENCE [LARGE SCALE GENOMIC DNA]</scope>
    <source>
        <tissue evidence="1">Leaf</tissue>
    </source>
</reference>
<dbReference type="AlphaFoldDB" id="A0A822XJY8"/>
<dbReference type="Proteomes" id="UP000607653">
    <property type="component" value="Unassembled WGS sequence"/>
</dbReference>
<comment type="caution">
    <text evidence="1">The sequence shown here is derived from an EMBL/GenBank/DDBJ whole genome shotgun (WGS) entry which is preliminary data.</text>
</comment>
<protein>
    <submittedName>
        <fullName evidence="1">Uncharacterized protein</fullName>
    </submittedName>
</protein>
<proteinExistence type="predicted"/>
<dbReference type="EMBL" id="DUZY01000001">
    <property type="protein sequence ID" value="DAD19135.1"/>
    <property type="molecule type" value="Genomic_DNA"/>
</dbReference>